<dbReference type="Proteomes" id="UP000635606">
    <property type="component" value="Unassembled WGS sequence"/>
</dbReference>
<organism evidence="2 3">
    <name type="scientific">Virgisporangium ochraceum</name>
    <dbReference type="NCBI Taxonomy" id="65505"/>
    <lineage>
        <taxon>Bacteria</taxon>
        <taxon>Bacillati</taxon>
        <taxon>Actinomycetota</taxon>
        <taxon>Actinomycetes</taxon>
        <taxon>Micromonosporales</taxon>
        <taxon>Micromonosporaceae</taxon>
        <taxon>Virgisporangium</taxon>
    </lineage>
</organism>
<sequence>MSRTAYGRSYWYRLHRYRQAADLRLIRDHASDLRFLVRLDPIGSASLWPHLGPNLGRMILRRGPPLFLCISGRPQDKGGPGAVIEAPTGALIGNGASDP</sequence>
<gene>
    <name evidence="2" type="ORF">Voc01_048000</name>
</gene>
<comment type="caution">
    <text evidence="2">The sequence shown here is derived from an EMBL/GenBank/DDBJ whole genome shotgun (WGS) entry which is preliminary data.</text>
</comment>
<dbReference type="AlphaFoldDB" id="A0A8J4ECU5"/>
<accession>A0A8J4ECU5</accession>
<dbReference type="EMBL" id="BOPH01000069">
    <property type="protein sequence ID" value="GIJ69883.1"/>
    <property type="molecule type" value="Genomic_DNA"/>
</dbReference>
<evidence type="ECO:0000256" key="1">
    <source>
        <dbReference type="SAM" id="MobiDB-lite"/>
    </source>
</evidence>
<protein>
    <submittedName>
        <fullName evidence="2">Uncharacterized protein</fullName>
    </submittedName>
</protein>
<proteinExistence type="predicted"/>
<keyword evidence="3" id="KW-1185">Reference proteome</keyword>
<name>A0A8J4ECU5_9ACTN</name>
<reference evidence="2" key="1">
    <citation type="submission" date="2021-01" db="EMBL/GenBank/DDBJ databases">
        <title>Whole genome shotgun sequence of Virgisporangium ochraceum NBRC 16418.</title>
        <authorList>
            <person name="Komaki H."/>
            <person name="Tamura T."/>
        </authorList>
    </citation>
    <scope>NUCLEOTIDE SEQUENCE</scope>
    <source>
        <strain evidence="2">NBRC 16418</strain>
    </source>
</reference>
<feature type="region of interest" description="Disordered" evidence="1">
    <location>
        <begin position="79"/>
        <end position="99"/>
    </location>
</feature>
<evidence type="ECO:0000313" key="3">
    <source>
        <dbReference type="Proteomes" id="UP000635606"/>
    </source>
</evidence>
<evidence type="ECO:0000313" key="2">
    <source>
        <dbReference type="EMBL" id="GIJ69883.1"/>
    </source>
</evidence>